<dbReference type="Proteomes" id="UP000297280">
    <property type="component" value="Unassembled WGS sequence"/>
</dbReference>
<dbReference type="GO" id="GO:0005375">
    <property type="term" value="F:copper ion transmembrane transporter activity"/>
    <property type="evidence" value="ECO:0007669"/>
    <property type="project" value="UniProtKB-UniRule"/>
</dbReference>
<proteinExistence type="inferred from homology"/>
<comment type="subcellular location">
    <subcellularLocation>
        <location evidence="1 6">Membrane</location>
        <topology evidence="1 6">Multi-pass membrane protein</topology>
    </subcellularLocation>
</comment>
<keyword evidence="4 6" id="KW-1133">Transmembrane helix</keyword>
<keyword evidence="6" id="KW-0186">Copper</keyword>
<reference evidence="7 8" key="1">
    <citation type="submission" date="2017-12" db="EMBL/GenBank/DDBJ databases">
        <title>Comparative genomics of Botrytis spp.</title>
        <authorList>
            <person name="Valero-Jimenez C.A."/>
            <person name="Tapia P."/>
            <person name="Veloso J."/>
            <person name="Silva-Moreno E."/>
            <person name="Staats M."/>
            <person name="Valdes J.H."/>
            <person name="Van Kan J.A.L."/>
        </authorList>
    </citation>
    <scope>NUCLEOTIDE SEQUENCE [LARGE SCALE GENOMIC DNA]</scope>
    <source>
        <strain evidence="7 8">MUCL3349</strain>
    </source>
</reference>
<comment type="similarity">
    <text evidence="2 6">Belongs to the copper transporter (Ctr) (TC 1.A.56) family. SLC31A subfamily.</text>
</comment>
<feature type="transmembrane region" description="Helical" evidence="6">
    <location>
        <begin position="63"/>
        <end position="81"/>
    </location>
</feature>
<evidence type="ECO:0000313" key="8">
    <source>
        <dbReference type="Proteomes" id="UP000297280"/>
    </source>
</evidence>
<dbReference type="STRING" id="87229.A0A4Z1L2J2"/>
<evidence type="ECO:0000313" key="7">
    <source>
        <dbReference type="EMBL" id="TGO91062.1"/>
    </source>
</evidence>
<evidence type="ECO:0000256" key="1">
    <source>
        <dbReference type="ARBA" id="ARBA00004141"/>
    </source>
</evidence>
<accession>A0A4Z1L2J2</accession>
<organism evidence="7 8">
    <name type="scientific">Botrytis porri</name>
    <dbReference type="NCBI Taxonomy" id="87229"/>
    <lineage>
        <taxon>Eukaryota</taxon>
        <taxon>Fungi</taxon>
        <taxon>Dikarya</taxon>
        <taxon>Ascomycota</taxon>
        <taxon>Pezizomycotina</taxon>
        <taxon>Leotiomycetes</taxon>
        <taxon>Helotiales</taxon>
        <taxon>Sclerotiniaceae</taxon>
        <taxon>Botrytis</taxon>
    </lineage>
</organism>
<evidence type="ECO:0000256" key="4">
    <source>
        <dbReference type="ARBA" id="ARBA00022989"/>
    </source>
</evidence>
<keyword evidence="6" id="KW-0813">Transport</keyword>
<feature type="transmembrane region" description="Helical" evidence="6">
    <location>
        <begin position="168"/>
        <end position="186"/>
    </location>
</feature>
<gene>
    <name evidence="7" type="ORF">BPOR_0040g00060</name>
</gene>
<sequence>MDMGTSSMDMEGATATATATMTATNTAAAMDMGGGCQISMLWNWYTIDSCFISRTWHITSNGMFAGSCIGVILLVMSLEFLRRASREYDRYIIRQARKQQQHITSNIDINPKINESDPQSTQAVVTTQRNTQNFRPDLWQQIIRAFFHMMQFAVAYFVMLLAMYFNGYIIICIIIGAFLGAFVFSWEPINLGSNDHEEATFCCG</sequence>
<keyword evidence="5 6" id="KW-0472">Membrane</keyword>
<dbReference type="PANTHER" id="PTHR12483:SF73">
    <property type="entry name" value="COPPER TRANSPORT PROTEIN CTR3"/>
    <property type="match status" value="1"/>
</dbReference>
<dbReference type="AlphaFoldDB" id="A0A4Z1L2J2"/>
<evidence type="ECO:0000256" key="2">
    <source>
        <dbReference type="ARBA" id="ARBA00006921"/>
    </source>
</evidence>
<protein>
    <recommendedName>
        <fullName evidence="6">Copper transport protein</fullName>
    </recommendedName>
</protein>
<comment type="caution">
    <text evidence="7">The sequence shown here is derived from an EMBL/GenBank/DDBJ whole genome shotgun (WGS) entry which is preliminary data.</text>
</comment>
<dbReference type="InterPro" id="IPR007274">
    <property type="entry name" value="Cop_transporter"/>
</dbReference>
<dbReference type="OrthoDB" id="161814at2759"/>
<keyword evidence="8" id="KW-1185">Reference proteome</keyword>
<evidence type="ECO:0000256" key="6">
    <source>
        <dbReference type="RuleBase" id="RU367022"/>
    </source>
</evidence>
<evidence type="ECO:0000256" key="5">
    <source>
        <dbReference type="ARBA" id="ARBA00023136"/>
    </source>
</evidence>
<dbReference type="GO" id="GO:0016020">
    <property type="term" value="C:membrane"/>
    <property type="evidence" value="ECO:0007669"/>
    <property type="project" value="UniProtKB-SubCell"/>
</dbReference>
<keyword evidence="6" id="KW-0406">Ion transport</keyword>
<keyword evidence="3 6" id="KW-0812">Transmembrane</keyword>
<dbReference type="PANTHER" id="PTHR12483">
    <property type="entry name" value="SOLUTE CARRIER FAMILY 31 COPPER TRANSPORTERS"/>
    <property type="match status" value="1"/>
</dbReference>
<evidence type="ECO:0000256" key="3">
    <source>
        <dbReference type="ARBA" id="ARBA00022692"/>
    </source>
</evidence>
<keyword evidence="6" id="KW-0187">Copper transport</keyword>
<dbReference type="Pfam" id="PF04145">
    <property type="entry name" value="Ctr"/>
    <property type="match status" value="1"/>
</dbReference>
<dbReference type="EMBL" id="PQXO01000040">
    <property type="protein sequence ID" value="TGO91062.1"/>
    <property type="molecule type" value="Genomic_DNA"/>
</dbReference>
<name>A0A4Z1L2J2_9HELO</name>